<evidence type="ECO:0000313" key="2">
    <source>
        <dbReference type="EMBL" id="PLR93157.1"/>
    </source>
</evidence>
<protein>
    <submittedName>
        <fullName evidence="1">Uncharacterized protein</fullName>
    </submittedName>
</protein>
<dbReference type="EMBL" id="PGVD01000055">
    <property type="protein sequence ID" value="PLR93157.1"/>
    <property type="molecule type" value="Genomic_DNA"/>
</dbReference>
<dbReference type="EMBL" id="PGVA01000076">
    <property type="protein sequence ID" value="PLR79747.1"/>
    <property type="molecule type" value="Genomic_DNA"/>
</dbReference>
<organism evidence="1 3">
    <name type="scientific">Bacillus canaveralius</name>
    <dbReference type="NCBI Taxonomy" id="1403243"/>
    <lineage>
        <taxon>Bacteria</taxon>
        <taxon>Bacillati</taxon>
        <taxon>Bacillota</taxon>
        <taxon>Bacilli</taxon>
        <taxon>Bacillales</taxon>
        <taxon>Bacillaceae</taxon>
        <taxon>Bacillus</taxon>
    </lineage>
</organism>
<gene>
    <name evidence="1" type="ORF">CU635_21400</name>
    <name evidence="2" type="ORF">CVD25_17720</name>
</gene>
<proteinExistence type="predicted"/>
<evidence type="ECO:0000313" key="4">
    <source>
        <dbReference type="Proteomes" id="UP000235114"/>
    </source>
</evidence>
<evidence type="ECO:0000313" key="1">
    <source>
        <dbReference type="EMBL" id="PLR79747.1"/>
    </source>
</evidence>
<keyword evidence="4" id="KW-1185">Reference proteome</keyword>
<dbReference type="Proteomes" id="UP000235114">
    <property type="component" value="Unassembled WGS sequence"/>
</dbReference>
<dbReference type="Proteomes" id="UP000234951">
    <property type="component" value="Unassembled WGS sequence"/>
</dbReference>
<comment type="caution">
    <text evidence="1">The sequence shown here is derived from an EMBL/GenBank/DDBJ whole genome shotgun (WGS) entry which is preliminary data.</text>
</comment>
<reference evidence="2 4" key="2">
    <citation type="submission" date="2017-12" db="EMBL/GenBank/DDBJ databases">
        <title>Comparative Functional Genomics of Dry Heat Resistant strains isolated from the Viking Spacecraft.</title>
        <authorList>
            <person name="Seuylemezian A."/>
            <person name="Cooper K."/>
            <person name="Vaishampayan P."/>
        </authorList>
    </citation>
    <scope>NUCLEOTIDE SEQUENCE [LARGE SCALE GENOMIC DNA]</scope>
    <source>
        <strain evidence="2 4">ATCC 29669</strain>
    </source>
</reference>
<sequence length="66" mass="7801">MNSGNLIIVMMKQTLSFESFTMDVNKLNGENTQLTRTDGTEEDIHYFDRKISDIYQEIYVIKNRSY</sequence>
<reference evidence="1 3" key="1">
    <citation type="submission" date="2017-11" db="EMBL/GenBank/DDBJ databases">
        <title>Comparitive Functional Genomics of Dry Heat Resistant strains isolated from the Viking Spacecraft.</title>
        <authorList>
            <person name="Seuylemezian A."/>
            <person name="Cooper K."/>
            <person name="Vaishampayan P."/>
        </authorList>
    </citation>
    <scope>NUCLEOTIDE SEQUENCE [LARGE SCALE GENOMIC DNA]</scope>
    <source>
        <strain evidence="1 3">M4.6</strain>
    </source>
</reference>
<evidence type="ECO:0000313" key="3">
    <source>
        <dbReference type="Proteomes" id="UP000234951"/>
    </source>
</evidence>
<name>A0A2N5GG61_9BACI</name>
<accession>A0A2N5GG61</accession>
<dbReference type="AlphaFoldDB" id="A0A2N5GG61"/>